<dbReference type="AlphaFoldDB" id="A0A517QWU4"/>
<evidence type="ECO:0000259" key="3">
    <source>
        <dbReference type="Pfam" id="PF25583"/>
    </source>
</evidence>
<evidence type="ECO:0000313" key="5">
    <source>
        <dbReference type="Proteomes" id="UP000317318"/>
    </source>
</evidence>
<dbReference type="InterPro" id="IPR026881">
    <property type="entry name" value="WYL_dom"/>
</dbReference>
<accession>A0A517QWU4</accession>
<evidence type="ECO:0000259" key="2">
    <source>
        <dbReference type="Pfam" id="PF13280"/>
    </source>
</evidence>
<evidence type="ECO:0000259" key="1">
    <source>
        <dbReference type="Pfam" id="PF08279"/>
    </source>
</evidence>
<organism evidence="4 5">
    <name type="scientific">Stratiformator vulcanicus</name>
    <dbReference type="NCBI Taxonomy" id="2527980"/>
    <lineage>
        <taxon>Bacteria</taxon>
        <taxon>Pseudomonadati</taxon>
        <taxon>Planctomycetota</taxon>
        <taxon>Planctomycetia</taxon>
        <taxon>Planctomycetales</taxon>
        <taxon>Planctomycetaceae</taxon>
        <taxon>Stratiformator</taxon>
    </lineage>
</organism>
<dbReference type="InterPro" id="IPR057727">
    <property type="entry name" value="WCX_dom"/>
</dbReference>
<reference evidence="4 5" key="1">
    <citation type="submission" date="2019-02" db="EMBL/GenBank/DDBJ databases">
        <title>Deep-cultivation of Planctomycetes and their phenomic and genomic characterization uncovers novel biology.</title>
        <authorList>
            <person name="Wiegand S."/>
            <person name="Jogler M."/>
            <person name="Boedeker C."/>
            <person name="Pinto D."/>
            <person name="Vollmers J."/>
            <person name="Rivas-Marin E."/>
            <person name="Kohn T."/>
            <person name="Peeters S.H."/>
            <person name="Heuer A."/>
            <person name="Rast P."/>
            <person name="Oberbeckmann S."/>
            <person name="Bunk B."/>
            <person name="Jeske O."/>
            <person name="Meyerdierks A."/>
            <person name="Storesund J.E."/>
            <person name="Kallscheuer N."/>
            <person name="Luecker S."/>
            <person name="Lage O.M."/>
            <person name="Pohl T."/>
            <person name="Merkel B.J."/>
            <person name="Hornburger P."/>
            <person name="Mueller R.-W."/>
            <person name="Bruemmer F."/>
            <person name="Labrenz M."/>
            <person name="Spormann A.M."/>
            <person name="Op den Camp H."/>
            <person name="Overmann J."/>
            <person name="Amann R."/>
            <person name="Jetten M.S.M."/>
            <person name="Mascher T."/>
            <person name="Medema M.H."/>
            <person name="Devos D.P."/>
            <person name="Kaster A.-K."/>
            <person name="Ovreas L."/>
            <person name="Rohde M."/>
            <person name="Galperin M.Y."/>
            <person name="Jogler C."/>
        </authorList>
    </citation>
    <scope>NUCLEOTIDE SEQUENCE [LARGE SCALE GENOMIC DNA]</scope>
    <source>
        <strain evidence="4 5">Pan189</strain>
    </source>
</reference>
<sequence length="332" mass="38311">MSEFKQIERQFLLLRILSARKLGCTVEDLAQELDVTEKTIRRDVEFLRTMGFPLEAVEESYGRKRWKLTEPNEAVKIGATYDELLSLFVARRMLLPLAGTHLWDGLNRLMRKVRASLSEDMLKHLDRLPAGFHDTRQRFSDYSKQADVVDRLCMAVDENRIAEITYQSMRSTEPVTYRVFPYGLTNHRGTLYLTADSEEHGTFRTFKVDRVSSVTVENFKFVRDPTFNLKKFHEGSFGVYVEEGPPTTVRIRFAPQVARYIDEHYWPGCTAKSWGNDGALTTTFVLTSTEELKSWILSFGGKATVLEPEELVAAIRAEAEELVWRYQAAERE</sequence>
<dbReference type="PANTHER" id="PTHR34580:SF1">
    <property type="entry name" value="PROTEIN PAFC"/>
    <property type="match status" value="1"/>
</dbReference>
<dbReference type="InterPro" id="IPR028349">
    <property type="entry name" value="PafC-like"/>
</dbReference>
<dbReference type="InterPro" id="IPR051534">
    <property type="entry name" value="CBASS_pafABC_assoc_protein"/>
</dbReference>
<name>A0A517QWU4_9PLAN</name>
<keyword evidence="5" id="KW-1185">Reference proteome</keyword>
<dbReference type="PROSITE" id="PS52050">
    <property type="entry name" value="WYL"/>
    <property type="match status" value="1"/>
</dbReference>
<evidence type="ECO:0000313" key="4">
    <source>
        <dbReference type="EMBL" id="QDT36040.1"/>
    </source>
</evidence>
<feature type="domain" description="Helix-turn-helix type 11" evidence="1">
    <location>
        <begin position="9"/>
        <end position="58"/>
    </location>
</feature>
<dbReference type="Pfam" id="PF25583">
    <property type="entry name" value="WCX"/>
    <property type="match status" value="1"/>
</dbReference>
<dbReference type="RefSeq" id="WP_145362275.1">
    <property type="nucleotide sequence ID" value="NZ_CP036268.1"/>
</dbReference>
<dbReference type="SUPFAM" id="SSF46785">
    <property type="entry name" value="Winged helix' DNA-binding domain"/>
    <property type="match status" value="1"/>
</dbReference>
<feature type="domain" description="WCX" evidence="3">
    <location>
        <begin position="245"/>
        <end position="322"/>
    </location>
</feature>
<dbReference type="Pfam" id="PF13280">
    <property type="entry name" value="WYL"/>
    <property type="match status" value="1"/>
</dbReference>
<dbReference type="KEGG" id="svp:Pan189_03950"/>
<dbReference type="InterPro" id="IPR036388">
    <property type="entry name" value="WH-like_DNA-bd_sf"/>
</dbReference>
<gene>
    <name evidence="4" type="ORF">Pan189_03950</name>
</gene>
<dbReference type="InterPro" id="IPR013196">
    <property type="entry name" value="HTH_11"/>
</dbReference>
<proteinExistence type="predicted"/>
<dbReference type="OrthoDB" id="274320at2"/>
<dbReference type="InterPro" id="IPR036390">
    <property type="entry name" value="WH_DNA-bd_sf"/>
</dbReference>
<dbReference type="EMBL" id="CP036268">
    <property type="protein sequence ID" value="QDT36040.1"/>
    <property type="molecule type" value="Genomic_DNA"/>
</dbReference>
<dbReference type="PIRSF" id="PIRSF016838">
    <property type="entry name" value="PafC"/>
    <property type="match status" value="1"/>
</dbReference>
<dbReference type="Gene3D" id="1.10.10.10">
    <property type="entry name" value="Winged helix-like DNA-binding domain superfamily/Winged helix DNA-binding domain"/>
    <property type="match status" value="1"/>
</dbReference>
<protein>
    <submittedName>
        <fullName evidence="4">HTH domain protein</fullName>
    </submittedName>
</protein>
<dbReference type="Proteomes" id="UP000317318">
    <property type="component" value="Chromosome"/>
</dbReference>
<feature type="domain" description="WYL" evidence="2">
    <location>
        <begin position="148"/>
        <end position="216"/>
    </location>
</feature>
<dbReference type="Pfam" id="PF08279">
    <property type="entry name" value="HTH_11"/>
    <property type="match status" value="1"/>
</dbReference>
<dbReference type="PANTHER" id="PTHR34580">
    <property type="match status" value="1"/>
</dbReference>